<reference evidence="7" key="1">
    <citation type="journal article" date="2022" name="Int. J. Mol. Sci.">
        <title>Draft Genome of Tanacetum Coccineum: Genomic Comparison of Closely Related Tanacetum-Family Plants.</title>
        <authorList>
            <person name="Yamashiro T."/>
            <person name="Shiraishi A."/>
            <person name="Nakayama K."/>
            <person name="Satake H."/>
        </authorList>
    </citation>
    <scope>NUCLEOTIDE SEQUENCE</scope>
</reference>
<reference evidence="7" key="2">
    <citation type="submission" date="2022-01" db="EMBL/GenBank/DDBJ databases">
        <authorList>
            <person name="Yamashiro T."/>
            <person name="Shiraishi A."/>
            <person name="Satake H."/>
            <person name="Nakayama K."/>
        </authorList>
    </citation>
    <scope>NUCLEOTIDE SEQUENCE</scope>
</reference>
<sequence length="556" mass="61460">MGRDANNQMYPIAWVVVRVENADNWGWFLHLLHDDLSLNDGNGITIISDSHKGLIDVVNDWLPEAAAASCYTRQQFVQIHGSDKTLHEGAYDYLIQRNPNSWSRAFFEMDRRCAAFENGISESFNRAILIPRHKPIITMLEEIRLYIMQRLAAMNKVAFSLEDRITPSIRKRLEILKEKQREWTVFPSGFQELEIRKGDHSYGVNLQHKVCQCRMWELSGVPCVHAVAAYLHVGNDLDLGVSHWYSQESWFNAYQFSIKPVFGSNMWKRTSDVPPLPPLVRTMPGRPQKARIKAPGETCSSHTSRVGRTMTCTNCWQKGHNKASCKADPIPKPTVEKKQPGRKKNVVVGHCASRGRGRGRGRSVNEASGSGMGGINEANGSGMETSGGGTRDGGTSSRGGGTSSRGRGRGRRGGGTTSSGGRRGGGRGSRGVGSTRGGGMAGSSSMGILTAEEEYQLELDEEAFRECMQEQAREQAKIDVEQESIHNLPTQQSGVAEESIVDKGKGKESPADEASGTKRKRGRPPSHVDGIRIYHKNRGRSERDMPNMSRRNPVSI</sequence>
<dbReference type="PANTHER" id="PTHR31973">
    <property type="entry name" value="POLYPROTEIN, PUTATIVE-RELATED"/>
    <property type="match status" value="1"/>
</dbReference>
<feature type="region of interest" description="Disordered" evidence="5">
    <location>
        <begin position="283"/>
        <end position="303"/>
    </location>
</feature>
<evidence type="ECO:0000256" key="5">
    <source>
        <dbReference type="SAM" id="MobiDB-lite"/>
    </source>
</evidence>
<evidence type="ECO:0000256" key="1">
    <source>
        <dbReference type="ARBA" id="ARBA00022723"/>
    </source>
</evidence>
<keyword evidence="2 4" id="KW-0863">Zinc-finger</keyword>
<gene>
    <name evidence="7" type="ORF">Tco_0953373</name>
</gene>
<feature type="region of interest" description="Disordered" evidence="5">
    <location>
        <begin position="468"/>
        <end position="556"/>
    </location>
</feature>
<dbReference type="Proteomes" id="UP001151760">
    <property type="component" value="Unassembled WGS sequence"/>
</dbReference>
<dbReference type="InterPro" id="IPR006564">
    <property type="entry name" value="Znf_PMZ"/>
</dbReference>
<feature type="compositionally biased region" description="Basic and acidic residues" evidence="5">
    <location>
        <begin position="468"/>
        <end position="484"/>
    </location>
</feature>
<evidence type="ECO:0000259" key="6">
    <source>
        <dbReference type="PROSITE" id="PS50966"/>
    </source>
</evidence>
<feature type="compositionally biased region" description="Gly residues" evidence="5">
    <location>
        <begin position="385"/>
        <end position="403"/>
    </location>
</feature>
<feature type="domain" description="SWIM-type" evidence="6">
    <location>
        <begin position="202"/>
        <end position="234"/>
    </location>
</feature>
<organism evidence="7 8">
    <name type="scientific">Tanacetum coccineum</name>
    <dbReference type="NCBI Taxonomy" id="301880"/>
    <lineage>
        <taxon>Eukaryota</taxon>
        <taxon>Viridiplantae</taxon>
        <taxon>Streptophyta</taxon>
        <taxon>Embryophyta</taxon>
        <taxon>Tracheophyta</taxon>
        <taxon>Spermatophyta</taxon>
        <taxon>Magnoliopsida</taxon>
        <taxon>eudicotyledons</taxon>
        <taxon>Gunneridae</taxon>
        <taxon>Pentapetalae</taxon>
        <taxon>asterids</taxon>
        <taxon>campanulids</taxon>
        <taxon>Asterales</taxon>
        <taxon>Asteraceae</taxon>
        <taxon>Asteroideae</taxon>
        <taxon>Anthemideae</taxon>
        <taxon>Anthemidinae</taxon>
        <taxon>Tanacetum</taxon>
    </lineage>
</organism>
<keyword evidence="8" id="KW-1185">Reference proteome</keyword>
<feature type="region of interest" description="Disordered" evidence="5">
    <location>
        <begin position="320"/>
        <end position="454"/>
    </location>
</feature>
<evidence type="ECO:0000256" key="2">
    <source>
        <dbReference type="ARBA" id="ARBA00022771"/>
    </source>
</evidence>
<dbReference type="Pfam" id="PF04434">
    <property type="entry name" value="SWIM"/>
    <property type="match status" value="1"/>
</dbReference>
<feature type="compositionally biased region" description="Basic and acidic residues" evidence="5">
    <location>
        <begin position="500"/>
        <end position="510"/>
    </location>
</feature>
<dbReference type="SMART" id="SM00575">
    <property type="entry name" value="ZnF_PMZ"/>
    <property type="match status" value="1"/>
</dbReference>
<proteinExistence type="predicted"/>
<dbReference type="EMBL" id="BQNB010015832">
    <property type="protein sequence ID" value="GJT44658.1"/>
    <property type="molecule type" value="Genomic_DNA"/>
</dbReference>
<name>A0ABQ5E1L1_9ASTR</name>
<evidence type="ECO:0000313" key="8">
    <source>
        <dbReference type="Proteomes" id="UP001151760"/>
    </source>
</evidence>
<keyword evidence="3" id="KW-0862">Zinc</keyword>
<evidence type="ECO:0000313" key="7">
    <source>
        <dbReference type="EMBL" id="GJT44658.1"/>
    </source>
</evidence>
<keyword evidence="1" id="KW-0479">Metal-binding</keyword>
<dbReference type="PANTHER" id="PTHR31973:SF189">
    <property type="entry name" value="TRANSPOSASE, MUDR, PLANT, MULE TRANSPOSASE DOMAIN PROTEIN-RELATED"/>
    <property type="match status" value="1"/>
</dbReference>
<dbReference type="InterPro" id="IPR007527">
    <property type="entry name" value="Znf_SWIM"/>
</dbReference>
<comment type="caution">
    <text evidence="7">The sequence shown here is derived from an EMBL/GenBank/DDBJ whole genome shotgun (WGS) entry which is preliminary data.</text>
</comment>
<protein>
    <submittedName>
        <fullName evidence="7">Multidrug resistance-associated protein 5</fullName>
    </submittedName>
</protein>
<feature type="compositionally biased region" description="Gly residues" evidence="5">
    <location>
        <begin position="413"/>
        <end position="441"/>
    </location>
</feature>
<dbReference type="PROSITE" id="PS50966">
    <property type="entry name" value="ZF_SWIM"/>
    <property type="match status" value="1"/>
</dbReference>
<evidence type="ECO:0000256" key="4">
    <source>
        <dbReference type="PROSITE-ProRule" id="PRU00325"/>
    </source>
</evidence>
<accession>A0ABQ5E1L1</accession>
<evidence type="ECO:0000256" key="3">
    <source>
        <dbReference type="ARBA" id="ARBA00022833"/>
    </source>
</evidence>
<feature type="compositionally biased region" description="Polar residues" evidence="5">
    <location>
        <begin position="485"/>
        <end position="494"/>
    </location>
</feature>